<protein>
    <submittedName>
        <fullName evidence="2">Uncharacterized protein</fullName>
    </submittedName>
</protein>
<feature type="region of interest" description="Disordered" evidence="1">
    <location>
        <begin position="74"/>
        <end position="110"/>
    </location>
</feature>
<dbReference type="Proteomes" id="UP000175616">
    <property type="component" value="Unassembled WGS sequence"/>
</dbReference>
<name>A0A1E7YIM1_9PROT</name>
<gene>
    <name evidence="2" type="ORF">BAE27_15330</name>
</gene>
<evidence type="ECO:0000313" key="2">
    <source>
        <dbReference type="EMBL" id="OFC28663.1"/>
    </source>
</evidence>
<reference evidence="2 3" key="1">
    <citation type="submission" date="2016-06" db="EMBL/GenBank/DDBJ databases">
        <title>Gene turnover analysis identifies the evolutionary adaptation of the extremophile Acidithiobacillus caldus.</title>
        <authorList>
            <person name="Zhang X."/>
        </authorList>
    </citation>
    <scope>NUCLEOTIDE SEQUENCE [LARGE SCALE GENOMIC DNA]</scope>
    <source>
        <strain evidence="2 3">DX</strain>
    </source>
</reference>
<dbReference type="AlphaFoldDB" id="A0A1E7YIM1"/>
<sequence length="110" mass="12556">MDELDRLIESGPDPRFTIKSRVLARYEDVRTARTLLRTWADITVALGLPRERWRDVSACFRRVEKAVESGKLRLPKAKQRSSILDESPRNRRQTNTGAGGASNYINLDEA</sequence>
<comment type="caution">
    <text evidence="2">The sequence shown here is derived from an EMBL/GenBank/DDBJ whole genome shotgun (WGS) entry which is preliminary data.</text>
</comment>
<accession>A0A1E7YIM1</accession>
<dbReference type="EMBL" id="LZYE01000380">
    <property type="protein sequence ID" value="OFC28663.1"/>
    <property type="molecule type" value="Genomic_DNA"/>
</dbReference>
<evidence type="ECO:0000313" key="3">
    <source>
        <dbReference type="Proteomes" id="UP000175616"/>
    </source>
</evidence>
<proteinExistence type="predicted"/>
<organism evidence="2 3">
    <name type="scientific">Acidithiobacillus caldus</name>
    <dbReference type="NCBI Taxonomy" id="33059"/>
    <lineage>
        <taxon>Bacteria</taxon>
        <taxon>Pseudomonadati</taxon>
        <taxon>Pseudomonadota</taxon>
        <taxon>Acidithiobacillia</taxon>
        <taxon>Acidithiobacillales</taxon>
        <taxon>Acidithiobacillaceae</taxon>
        <taxon>Acidithiobacillus</taxon>
    </lineage>
</organism>
<evidence type="ECO:0000256" key="1">
    <source>
        <dbReference type="SAM" id="MobiDB-lite"/>
    </source>
</evidence>